<dbReference type="WBParaSite" id="ES5_v2.g25872.t1">
    <property type="protein sequence ID" value="ES5_v2.g25872.t1"/>
    <property type="gene ID" value="ES5_v2.g25872"/>
</dbReference>
<sequence>MIVECPISIQWIISKARLDDLLKVSTIQCFKSDSWDAFGNDSGVKYCFYLHPWVYNLMNDENESILSLNVTLGNEKRIESEYKISIKSVNFSIIRKDIFDKNLSIRGFGCCICLSRDLFDPVKNIFVDGKMVIKVEGVLKVERPNIQKLTWENGDLEKNIFVDGKMIIKVEGVLKVERSKIQKLTWENGDLGDCLWERNDKDFVILVEGKEIQVHKLILASRSPVFEKMFATKMKESAENKVEIIDFSFTVVEAAIFMCYEKPFNSILTIDEYMLLLQFFDKYNIDSLKDKIELHLIGEINESNVCRLVNSSLLSNSPKLYEKCGIFLKNALENNTPVSDMEYLDKDLAINLLKNVFCYVSKTV</sequence>
<accession>A0AC34G815</accession>
<reference evidence="2" key="1">
    <citation type="submission" date="2022-11" db="UniProtKB">
        <authorList>
            <consortium name="WormBaseParasite"/>
        </authorList>
    </citation>
    <scope>IDENTIFICATION</scope>
</reference>
<dbReference type="Proteomes" id="UP000887579">
    <property type="component" value="Unplaced"/>
</dbReference>
<name>A0AC34G815_9BILA</name>
<protein>
    <submittedName>
        <fullName evidence="2">BTB domain-containing protein</fullName>
    </submittedName>
</protein>
<organism evidence="1 2">
    <name type="scientific">Panagrolaimus sp. ES5</name>
    <dbReference type="NCBI Taxonomy" id="591445"/>
    <lineage>
        <taxon>Eukaryota</taxon>
        <taxon>Metazoa</taxon>
        <taxon>Ecdysozoa</taxon>
        <taxon>Nematoda</taxon>
        <taxon>Chromadorea</taxon>
        <taxon>Rhabditida</taxon>
        <taxon>Tylenchina</taxon>
        <taxon>Panagrolaimomorpha</taxon>
        <taxon>Panagrolaimoidea</taxon>
        <taxon>Panagrolaimidae</taxon>
        <taxon>Panagrolaimus</taxon>
    </lineage>
</organism>
<evidence type="ECO:0000313" key="1">
    <source>
        <dbReference type="Proteomes" id="UP000887579"/>
    </source>
</evidence>
<evidence type="ECO:0000313" key="2">
    <source>
        <dbReference type="WBParaSite" id="ES5_v2.g25872.t1"/>
    </source>
</evidence>
<proteinExistence type="predicted"/>